<dbReference type="AlphaFoldDB" id="A0A6J4PQY6"/>
<accession>A0A6J4PQY6</accession>
<gene>
    <name evidence="2" type="ORF">AVDCRST_MAG51-2060</name>
</gene>
<feature type="compositionally biased region" description="Basic residues" evidence="1">
    <location>
        <begin position="8"/>
        <end position="20"/>
    </location>
</feature>
<sequence>DHRDPCRRQRHRARQRVLRRQMREPQPHLARWNEEVGGRGPAGHPDLQHRRRRGHGVRRRRVRVQAGGHGSLAEVRRGAEVLGAGQLQLRDPGGRGLPLHLPLRL</sequence>
<feature type="compositionally biased region" description="Basic and acidic residues" evidence="1">
    <location>
        <begin position="21"/>
        <end position="37"/>
    </location>
</feature>
<feature type="compositionally biased region" description="Basic residues" evidence="1">
    <location>
        <begin position="49"/>
        <end position="63"/>
    </location>
</feature>
<evidence type="ECO:0000256" key="1">
    <source>
        <dbReference type="SAM" id="MobiDB-lite"/>
    </source>
</evidence>
<protein>
    <submittedName>
        <fullName evidence="2">Uncharacterized protein</fullName>
    </submittedName>
</protein>
<proteinExistence type="predicted"/>
<feature type="non-terminal residue" evidence="2">
    <location>
        <position position="1"/>
    </location>
</feature>
<organism evidence="2">
    <name type="scientific">uncultured Ramlibacter sp</name>
    <dbReference type="NCBI Taxonomy" id="260755"/>
    <lineage>
        <taxon>Bacteria</taxon>
        <taxon>Pseudomonadati</taxon>
        <taxon>Pseudomonadota</taxon>
        <taxon>Betaproteobacteria</taxon>
        <taxon>Burkholderiales</taxon>
        <taxon>Comamonadaceae</taxon>
        <taxon>Ramlibacter</taxon>
        <taxon>environmental samples</taxon>
    </lineage>
</organism>
<name>A0A6J4PQY6_9BURK</name>
<dbReference type="EMBL" id="CADCUX010000435">
    <property type="protein sequence ID" value="CAA9421647.1"/>
    <property type="molecule type" value="Genomic_DNA"/>
</dbReference>
<feature type="region of interest" description="Disordered" evidence="1">
    <location>
        <begin position="1"/>
        <end position="71"/>
    </location>
</feature>
<evidence type="ECO:0000313" key="2">
    <source>
        <dbReference type="EMBL" id="CAA9421647.1"/>
    </source>
</evidence>
<reference evidence="2" key="1">
    <citation type="submission" date="2020-02" db="EMBL/GenBank/DDBJ databases">
        <authorList>
            <person name="Meier V. D."/>
        </authorList>
    </citation>
    <scope>NUCLEOTIDE SEQUENCE</scope>
    <source>
        <strain evidence="2">AVDCRST_MAG51</strain>
    </source>
</reference>
<feature type="non-terminal residue" evidence="2">
    <location>
        <position position="105"/>
    </location>
</feature>